<evidence type="ECO:0000313" key="1">
    <source>
        <dbReference type="EMBL" id="APA90306.2"/>
    </source>
</evidence>
<protein>
    <submittedName>
        <fullName evidence="1">GspE family protein</fullName>
    </submittedName>
</protein>
<reference evidence="1" key="1">
    <citation type="submission" date="2016-09" db="EMBL/GenBank/DDBJ databases">
        <title>The Complete Genome of Burkholderia sprentiae wsm5005.</title>
        <authorList>
            <person name="De Meyer S."/>
            <person name="Wang P."/>
            <person name="Terpolilli J."/>
        </authorList>
    </citation>
    <scope>NUCLEOTIDE SEQUENCE</scope>
    <source>
        <strain evidence="1">WSM5005</strain>
        <plasmid evidence="1">pl3WSM5005</plasmid>
    </source>
</reference>
<name>A0ACA8AX51_9BURK</name>
<proteinExistence type="predicted"/>
<geneLocation type="plasmid" evidence="1 2">
    <name>pl3WSM5005</name>
</geneLocation>
<keyword evidence="2" id="KW-1185">Reference proteome</keyword>
<gene>
    <name evidence="1" type="ORF">BJG93_34515</name>
</gene>
<keyword evidence="1" id="KW-0614">Plasmid</keyword>
<dbReference type="Proteomes" id="UP000179860">
    <property type="component" value="Plasmid pl3WSM5005"/>
</dbReference>
<accession>A0ACA8AX51</accession>
<reference evidence="1" key="2">
    <citation type="submission" date="2021-06" db="EMBL/GenBank/DDBJ databases">
        <authorList>
            <person name="Rogers T.H."/>
            <person name="Ramsay J.P."/>
            <person name="Wang P."/>
            <person name="Terpolilli J."/>
        </authorList>
    </citation>
    <scope>NUCLEOTIDE SEQUENCE</scope>
    <source>
        <strain evidence="1">WSM5005</strain>
        <plasmid evidence="1">pl3WSM5005</plasmid>
    </source>
</reference>
<organism evidence="1 2">
    <name type="scientific">Paraburkholderia sprentiae WSM5005</name>
    <dbReference type="NCBI Taxonomy" id="754502"/>
    <lineage>
        <taxon>Bacteria</taxon>
        <taxon>Pseudomonadati</taxon>
        <taxon>Pseudomonadota</taxon>
        <taxon>Betaproteobacteria</taxon>
        <taxon>Burkholderiales</taxon>
        <taxon>Burkholderiaceae</taxon>
        <taxon>Paraburkholderia</taxon>
    </lineage>
</organism>
<evidence type="ECO:0000313" key="2">
    <source>
        <dbReference type="Proteomes" id="UP000179860"/>
    </source>
</evidence>
<dbReference type="EMBL" id="CP017564">
    <property type="protein sequence ID" value="APA90306.2"/>
    <property type="molecule type" value="Genomic_DNA"/>
</dbReference>
<sequence length="316" mass="34222">MERLNAARFVDLYIVGEAMSQISGLDGNPALQLAPEYLLADIAAVRAKCEHVYRAKRNPEFHLAFGTVSYRVTALESINQTVFTLRQTHVPRAASELGIGDAVLGALLQENLRGLVLVCGERAVGKTNTAASVFVERIKIYGGLGLAVEDPPEMQLEGPQGKGYVLQVWADPQKGGYPEQMRRGMRSGAESIFLGEIRDGITASEACRAGIDGHLVMSTGHGGSPIEGLERIHALASQNERNAAQLLADGVALVVWQTLDTVLIEERHKKRARTKMLRVKGNTGVQTKIREGKFGALLQDLDQQSNAAAWTTAAKK</sequence>